<dbReference type="RefSeq" id="WP_183089732.1">
    <property type="nucleotide sequence ID" value="NZ_JACJUD010000004.1"/>
</dbReference>
<evidence type="ECO:0000256" key="1">
    <source>
        <dbReference type="SAM" id="SignalP"/>
    </source>
</evidence>
<feature type="signal peptide" evidence="1">
    <location>
        <begin position="1"/>
        <end position="24"/>
    </location>
</feature>
<evidence type="ECO:0000313" key="3">
    <source>
        <dbReference type="Proteomes" id="UP000542720"/>
    </source>
</evidence>
<dbReference type="Pfam" id="PF03403">
    <property type="entry name" value="PAF-AH_p_II"/>
    <property type="match status" value="1"/>
</dbReference>
<dbReference type="AlphaFoldDB" id="A0A7W4LNA9"/>
<dbReference type="Gene3D" id="3.40.50.1820">
    <property type="entry name" value="alpha/beta hydrolase"/>
    <property type="match status" value="1"/>
</dbReference>
<sequence length="340" mass="36158">MLRRCSALLLVLSGCCLVSLSSQALVQPLPVGMHQLSFHDPLDQQPMQAIAFYPASAPPGHIEMDLYQVAASLDAPVAPGHYPLIVLSHGNSGSPLAHHDLATALAQQGFVVLAVIHPGDNYQDQSRLGTLSNLYGRPLQLSAAIDAASQDPLLGRHLDSARVGVIGYSAGGESALILAGAQPEPEHLRAYCQQVPEDADACATQGRLIADRDDLEASADPRVAALLLLAPLGLMFDKQALAEVRVPVLLYSGDDDQVLALEHNADALNRSLPRAPYYRVVPGAGHFVFMAPCSAQMARLLPYLCEDAEGVDRVAIHHQLSADAVAFFRKTLGPVQASGR</sequence>
<accession>A0A7W4LNA9</accession>
<gene>
    <name evidence="2" type="ORF">H3H51_14345</name>
</gene>
<dbReference type="PIRSF" id="PIRSF031982">
    <property type="entry name" value="UCP031982_abhydr"/>
    <property type="match status" value="1"/>
</dbReference>
<feature type="chain" id="PRO_5031137680" description="Dienelactone hydrolase" evidence="1">
    <location>
        <begin position="25"/>
        <end position="340"/>
    </location>
</feature>
<comment type="caution">
    <text evidence="2">The sequence shown here is derived from an EMBL/GenBank/DDBJ whole genome shotgun (WGS) entry which is preliminary data.</text>
</comment>
<dbReference type="InterPro" id="IPR016986">
    <property type="entry name" value="UCP031982_abhydr"/>
</dbReference>
<protein>
    <recommendedName>
        <fullName evidence="4">Dienelactone hydrolase</fullName>
    </recommendedName>
</protein>
<name>A0A7W4LNA9_9GAMM</name>
<evidence type="ECO:0008006" key="4">
    <source>
        <dbReference type="Google" id="ProtNLM"/>
    </source>
</evidence>
<keyword evidence="3" id="KW-1185">Reference proteome</keyword>
<dbReference type="Proteomes" id="UP000542720">
    <property type="component" value="Unassembled WGS sequence"/>
</dbReference>
<evidence type="ECO:0000313" key="2">
    <source>
        <dbReference type="EMBL" id="MBB2496207.1"/>
    </source>
</evidence>
<dbReference type="PROSITE" id="PS51257">
    <property type="entry name" value="PROKAR_LIPOPROTEIN"/>
    <property type="match status" value="1"/>
</dbReference>
<dbReference type="PANTHER" id="PTHR33428">
    <property type="entry name" value="CHLOROPHYLLASE-2, CHLOROPLASTIC"/>
    <property type="match status" value="1"/>
</dbReference>
<keyword evidence="1" id="KW-0732">Signal</keyword>
<proteinExistence type="predicted"/>
<dbReference type="PANTHER" id="PTHR33428:SF14">
    <property type="entry name" value="CARBOXYLESTERASE TYPE B DOMAIN-CONTAINING PROTEIN"/>
    <property type="match status" value="1"/>
</dbReference>
<dbReference type="InterPro" id="IPR029058">
    <property type="entry name" value="AB_hydrolase_fold"/>
</dbReference>
<reference evidence="2 3" key="1">
    <citation type="submission" date="2020-08" db="EMBL/GenBank/DDBJ databases">
        <authorList>
            <person name="Kim C.M."/>
        </authorList>
    </citation>
    <scope>NUCLEOTIDE SEQUENCE [LARGE SCALE GENOMIC DNA]</scope>
    <source>
        <strain evidence="2 3">UL070</strain>
    </source>
</reference>
<dbReference type="SUPFAM" id="SSF53474">
    <property type="entry name" value="alpha/beta-Hydrolases"/>
    <property type="match status" value="1"/>
</dbReference>
<dbReference type="EMBL" id="JACJUD010000004">
    <property type="protein sequence ID" value="MBB2496207.1"/>
    <property type="molecule type" value="Genomic_DNA"/>
</dbReference>
<organism evidence="2 3">
    <name type="scientific">Aquipseudomonas ullengensis</name>
    <dbReference type="NCBI Taxonomy" id="2759166"/>
    <lineage>
        <taxon>Bacteria</taxon>
        <taxon>Pseudomonadati</taxon>
        <taxon>Pseudomonadota</taxon>
        <taxon>Gammaproteobacteria</taxon>
        <taxon>Pseudomonadales</taxon>
        <taxon>Pseudomonadaceae</taxon>
        <taxon>Aquipseudomonas</taxon>
    </lineage>
</organism>